<keyword evidence="4" id="KW-0472">Membrane</keyword>
<feature type="transmembrane region" description="Helical" evidence="4">
    <location>
        <begin position="276"/>
        <end position="299"/>
    </location>
</feature>
<proteinExistence type="predicted"/>
<dbReference type="PANTHER" id="PTHR43280">
    <property type="entry name" value="ARAC-FAMILY TRANSCRIPTIONAL REGULATOR"/>
    <property type="match status" value="1"/>
</dbReference>
<feature type="transmembrane region" description="Helical" evidence="4">
    <location>
        <begin position="183"/>
        <end position="202"/>
    </location>
</feature>
<feature type="transmembrane region" description="Helical" evidence="4">
    <location>
        <begin position="243"/>
        <end position="264"/>
    </location>
</feature>
<gene>
    <name evidence="7" type="ORF">IPP15_17165</name>
</gene>
<dbReference type="SUPFAM" id="SSF46689">
    <property type="entry name" value="Homeodomain-like"/>
    <property type="match status" value="1"/>
</dbReference>
<evidence type="ECO:0000256" key="2">
    <source>
        <dbReference type="ARBA" id="ARBA00023125"/>
    </source>
</evidence>
<evidence type="ECO:0000256" key="3">
    <source>
        <dbReference type="ARBA" id="ARBA00023163"/>
    </source>
</evidence>
<dbReference type="InterPro" id="IPR020449">
    <property type="entry name" value="Tscrpt_reg_AraC-type_HTH"/>
</dbReference>
<evidence type="ECO:0000259" key="6">
    <source>
        <dbReference type="PROSITE" id="PS01124"/>
    </source>
</evidence>
<dbReference type="PROSITE" id="PS01124">
    <property type="entry name" value="HTH_ARAC_FAMILY_2"/>
    <property type="match status" value="1"/>
</dbReference>
<dbReference type="SMART" id="SM00342">
    <property type="entry name" value="HTH_ARAC"/>
    <property type="match status" value="1"/>
</dbReference>
<dbReference type="Gene3D" id="1.10.10.60">
    <property type="entry name" value="Homeodomain-like"/>
    <property type="match status" value="2"/>
</dbReference>
<evidence type="ECO:0000256" key="5">
    <source>
        <dbReference type="SAM" id="SignalP"/>
    </source>
</evidence>
<evidence type="ECO:0000313" key="7">
    <source>
        <dbReference type="EMBL" id="MBK9984071.1"/>
    </source>
</evidence>
<feature type="transmembrane region" description="Helical" evidence="4">
    <location>
        <begin position="214"/>
        <end position="231"/>
    </location>
</feature>
<evidence type="ECO:0000256" key="4">
    <source>
        <dbReference type="SAM" id="Phobius"/>
    </source>
</evidence>
<keyword evidence="1" id="KW-0805">Transcription regulation</keyword>
<keyword evidence="2" id="KW-0238">DNA-binding</keyword>
<sequence>MKNKFAILLYVIVGFAQSLSSQLSDAQLQAALAGQQCSLIARELDTMTLTTENMKFNAAICFYRNGRVDRALDIFRDIQKMNGERWKGAAFWEAKINATLHQDSNAVAELQSLPKGFLNYRMLTQPEFDEITLRSNSFAQLKQSLKPGINIWTGALTIIAVIGLLLGLIFLFGRSNFSTGEKWMSVVVLSISIILFSYLTMWTKYVIYFPYIRNTWPFLTLLIGPSMYFYIKATFKEEYTTNSVLYHFIIPAVSFLCLLPAVVYDFGINISVHNDLSQLGSSSTLLTGQIVFYTIRIHFMTQNEWQVDANIKTWTRILSWGMKIYTLAFVSYFILVSASFFNPQWDYAISMVMALGILVIAYMGLIQKRVFSSEPIEAILSMQKYQSSSLTKAASETIKRRLERLLLEEEVFKENELRLDDLASYLDITRHQLSQVINEHYKVNFFELLNRYRVQYVKKVLVDPAYSQYTIIQIAYEAGFNNKASFNTYFKREMGMTPSAYRMKENSLVSGK</sequence>
<dbReference type="Proteomes" id="UP000808337">
    <property type="component" value="Unassembled WGS sequence"/>
</dbReference>
<feature type="transmembrane region" description="Helical" evidence="4">
    <location>
        <begin position="347"/>
        <end position="366"/>
    </location>
</feature>
<reference evidence="7 8" key="1">
    <citation type="submission" date="2020-10" db="EMBL/GenBank/DDBJ databases">
        <title>Connecting structure to function with the recovery of over 1000 high-quality activated sludge metagenome-assembled genomes encoding full-length rRNA genes using long-read sequencing.</title>
        <authorList>
            <person name="Singleton C.M."/>
            <person name="Petriglieri F."/>
            <person name="Kristensen J.M."/>
            <person name="Kirkegaard R.H."/>
            <person name="Michaelsen T.Y."/>
            <person name="Andersen M.H."/>
            <person name="Karst S.M."/>
            <person name="Dueholm M.S."/>
            <person name="Nielsen P.H."/>
            <person name="Albertsen M."/>
        </authorList>
    </citation>
    <scope>NUCLEOTIDE SEQUENCE [LARGE SCALE GENOMIC DNA]</scope>
    <source>
        <strain evidence="7">Ribe_18-Q3-R11-54_MAXAC.273</strain>
    </source>
</reference>
<organism evidence="7 8">
    <name type="scientific">Candidatus Opimibacter skivensis</name>
    <dbReference type="NCBI Taxonomy" id="2982028"/>
    <lineage>
        <taxon>Bacteria</taxon>
        <taxon>Pseudomonadati</taxon>
        <taxon>Bacteroidota</taxon>
        <taxon>Saprospiria</taxon>
        <taxon>Saprospirales</taxon>
        <taxon>Saprospiraceae</taxon>
        <taxon>Candidatus Opimibacter</taxon>
    </lineage>
</organism>
<evidence type="ECO:0000313" key="8">
    <source>
        <dbReference type="Proteomes" id="UP000808337"/>
    </source>
</evidence>
<dbReference type="GO" id="GO:0003700">
    <property type="term" value="F:DNA-binding transcription factor activity"/>
    <property type="evidence" value="ECO:0007669"/>
    <property type="project" value="InterPro"/>
</dbReference>
<dbReference type="EMBL" id="JADKGY010000029">
    <property type="protein sequence ID" value="MBK9984071.1"/>
    <property type="molecule type" value="Genomic_DNA"/>
</dbReference>
<dbReference type="InterPro" id="IPR009057">
    <property type="entry name" value="Homeodomain-like_sf"/>
</dbReference>
<dbReference type="AlphaFoldDB" id="A0A9D7XRI1"/>
<dbReference type="InterPro" id="IPR018062">
    <property type="entry name" value="HTH_AraC-typ_CS"/>
</dbReference>
<keyword evidence="4" id="KW-1133">Transmembrane helix</keyword>
<dbReference type="PRINTS" id="PR00032">
    <property type="entry name" value="HTHARAC"/>
</dbReference>
<feature type="domain" description="HTH araC/xylS-type" evidence="6">
    <location>
        <begin position="396"/>
        <end position="504"/>
    </location>
</feature>
<dbReference type="Pfam" id="PF12833">
    <property type="entry name" value="HTH_18"/>
    <property type="match status" value="1"/>
</dbReference>
<keyword evidence="4" id="KW-0812">Transmembrane</keyword>
<dbReference type="InterPro" id="IPR018060">
    <property type="entry name" value="HTH_AraC"/>
</dbReference>
<keyword evidence="5" id="KW-0732">Signal</keyword>
<dbReference type="PANTHER" id="PTHR43280:SF29">
    <property type="entry name" value="ARAC-FAMILY TRANSCRIPTIONAL REGULATOR"/>
    <property type="match status" value="1"/>
</dbReference>
<dbReference type="GO" id="GO:0043565">
    <property type="term" value="F:sequence-specific DNA binding"/>
    <property type="evidence" value="ECO:0007669"/>
    <property type="project" value="InterPro"/>
</dbReference>
<accession>A0A9D7XRI1</accession>
<protein>
    <submittedName>
        <fullName evidence="7">AraC family transcriptional regulator</fullName>
    </submittedName>
</protein>
<feature type="transmembrane region" description="Helical" evidence="4">
    <location>
        <begin position="151"/>
        <end position="171"/>
    </location>
</feature>
<evidence type="ECO:0000256" key="1">
    <source>
        <dbReference type="ARBA" id="ARBA00023015"/>
    </source>
</evidence>
<dbReference type="PROSITE" id="PS00041">
    <property type="entry name" value="HTH_ARAC_FAMILY_1"/>
    <property type="match status" value="1"/>
</dbReference>
<feature type="transmembrane region" description="Helical" evidence="4">
    <location>
        <begin position="320"/>
        <end position="341"/>
    </location>
</feature>
<feature type="chain" id="PRO_5038582049" evidence="5">
    <location>
        <begin position="27"/>
        <end position="512"/>
    </location>
</feature>
<feature type="signal peptide" evidence="5">
    <location>
        <begin position="1"/>
        <end position="26"/>
    </location>
</feature>
<name>A0A9D7XRI1_9BACT</name>
<keyword evidence="3" id="KW-0804">Transcription</keyword>
<comment type="caution">
    <text evidence="7">The sequence shown here is derived from an EMBL/GenBank/DDBJ whole genome shotgun (WGS) entry which is preliminary data.</text>
</comment>